<sequence>MRRLILFRHGKSDWDADFRSDHERPLNGRGARSARLMGKLMARTGELPTLVVASTAVRATTTAELAIKAGNWDVEFHQDHALYAASPSSMLEYIRQLPDQHGSIMLVGHEPVWSGLVSAFTGANARVPTAAMVGMRFSAARWVDVRFDGGELLWLLKPRLFEYFPL</sequence>
<dbReference type="InterPro" id="IPR013078">
    <property type="entry name" value="His_Pase_superF_clade-1"/>
</dbReference>
<dbReference type="CDD" id="cd07067">
    <property type="entry name" value="HP_PGM_like"/>
    <property type="match status" value="1"/>
</dbReference>
<dbReference type="SMART" id="SM00855">
    <property type="entry name" value="PGAM"/>
    <property type="match status" value="1"/>
</dbReference>
<proteinExistence type="predicted"/>
<evidence type="ECO:0000313" key="3">
    <source>
        <dbReference type="Proteomes" id="UP000031631"/>
    </source>
</evidence>
<dbReference type="PANTHER" id="PTHR47623">
    <property type="entry name" value="OS09G0287300 PROTEIN"/>
    <property type="match status" value="1"/>
</dbReference>
<gene>
    <name evidence="2" type="ORF">TBH_C0695</name>
</gene>
<organism evidence="2 3">
    <name type="scientific">Thiolapillus brandeum</name>
    <dbReference type="NCBI Taxonomy" id="1076588"/>
    <lineage>
        <taxon>Bacteria</taxon>
        <taxon>Pseudomonadati</taxon>
        <taxon>Pseudomonadota</taxon>
        <taxon>Gammaproteobacteria</taxon>
        <taxon>Chromatiales</taxon>
        <taxon>Sedimenticolaceae</taxon>
        <taxon>Thiolapillus</taxon>
    </lineage>
</organism>
<feature type="binding site" evidence="1">
    <location>
        <position position="58"/>
    </location>
    <ligand>
        <name>substrate</name>
    </ligand>
</feature>
<dbReference type="KEGG" id="tbn:TBH_C0695"/>
<dbReference type="AlphaFoldDB" id="A0A7U6GHD8"/>
<dbReference type="RefSeq" id="WP_041065532.1">
    <property type="nucleotide sequence ID" value="NZ_AP012273.1"/>
</dbReference>
<dbReference type="Gene3D" id="3.40.50.1240">
    <property type="entry name" value="Phosphoglycerate mutase-like"/>
    <property type="match status" value="1"/>
</dbReference>
<dbReference type="SUPFAM" id="SSF53254">
    <property type="entry name" value="Phosphoglycerate mutase-like"/>
    <property type="match status" value="1"/>
</dbReference>
<dbReference type="Pfam" id="PF00300">
    <property type="entry name" value="His_Phos_1"/>
    <property type="match status" value="1"/>
</dbReference>
<reference evidence="2 3" key="1">
    <citation type="journal article" date="2014" name="PLoS ONE">
        <title>Physiological and genomic features of a novel sulfur-oxidizing gammaproteobacterium belonging to a previously uncultivated symbiotic lineage isolated from a hydrothermal vent.</title>
        <authorList>
            <person name="Nunoura T."/>
            <person name="Takaki Y."/>
            <person name="Kazama H."/>
            <person name="Kakuta J."/>
            <person name="Shimamura S."/>
            <person name="Makita H."/>
            <person name="Hirai M."/>
            <person name="Miyazaki M."/>
            <person name="Takai K."/>
        </authorList>
    </citation>
    <scope>NUCLEOTIDE SEQUENCE [LARGE SCALE GENOMIC DNA]</scope>
    <source>
        <strain evidence="2 3">Hiromi1</strain>
    </source>
</reference>
<keyword evidence="3" id="KW-1185">Reference proteome</keyword>
<evidence type="ECO:0000256" key="1">
    <source>
        <dbReference type="PIRSR" id="PIRSR613078-2"/>
    </source>
</evidence>
<dbReference type="EC" id="3.1.3.-" evidence="2"/>
<dbReference type="GO" id="GO:0016787">
    <property type="term" value="F:hydrolase activity"/>
    <property type="evidence" value="ECO:0007669"/>
    <property type="project" value="UniProtKB-KW"/>
</dbReference>
<accession>A0A7U6GHD8</accession>
<dbReference type="InterPro" id="IPR029033">
    <property type="entry name" value="His_PPase_superfam"/>
</dbReference>
<dbReference type="PANTHER" id="PTHR47623:SF1">
    <property type="entry name" value="OS09G0287300 PROTEIN"/>
    <property type="match status" value="1"/>
</dbReference>
<evidence type="ECO:0000313" key="2">
    <source>
        <dbReference type="EMBL" id="BAO43633.1"/>
    </source>
</evidence>
<keyword evidence="2" id="KW-0378">Hydrolase</keyword>
<name>A0A7U6GHD8_9GAMM</name>
<dbReference type="Proteomes" id="UP000031631">
    <property type="component" value="Chromosome"/>
</dbReference>
<dbReference type="OrthoDB" id="9810154at2"/>
<protein>
    <submittedName>
        <fullName evidence="2">Phosphohistidine phosphatase</fullName>
        <ecNumber evidence="2">3.1.3.-</ecNumber>
    </submittedName>
</protein>
<dbReference type="EMBL" id="AP012273">
    <property type="protein sequence ID" value="BAO43633.1"/>
    <property type="molecule type" value="Genomic_DNA"/>
</dbReference>